<dbReference type="AlphaFoldDB" id="A0ABD0MKT5"/>
<dbReference type="EMBL" id="JAMKFB020000280">
    <property type="protein sequence ID" value="KAL0150692.1"/>
    <property type="molecule type" value="Genomic_DNA"/>
</dbReference>
<keyword evidence="3" id="KW-1185">Reference proteome</keyword>
<dbReference type="Proteomes" id="UP001529510">
    <property type="component" value="Unassembled WGS sequence"/>
</dbReference>
<evidence type="ECO:0008006" key="4">
    <source>
        <dbReference type="Google" id="ProtNLM"/>
    </source>
</evidence>
<name>A0ABD0MKT5_CIRMR</name>
<feature type="chain" id="PRO_5044782789" description="Reverse transcriptase domain-containing protein" evidence="1">
    <location>
        <begin position="21"/>
        <end position="416"/>
    </location>
</feature>
<gene>
    <name evidence="2" type="ORF">M9458_053996</name>
</gene>
<proteinExistence type="predicted"/>
<comment type="caution">
    <text evidence="2">The sequence shown here is derived from an EMBL/GenBank/DDBJ whole genome shotgun (WGS) entry which is preliminary data.</text>
</comment>
<reference evidence="2 3" key="1">
    <citation type="submission" date="2024-05" db="EMBL/GenBank/DDBJ databases">
        <title>Genome sequencing and assembly of Indian major carp, Cirrhinus mrigala (Hamilton, 1822).</title>
        <authorList>
            <person name="Mohindra V."/>
            <person name="Chowdhury L.M."/>
            <person name="Lal K."/>
            <person name="Jena J.K."/>
        </authorList>
    </citation>
    <scope>NUCLEOTIDE SEQUENCE [LARGE SCALE GENOMIC DNA]</scope>
    <source>
        <strain evidence="2">CM1030</strain>
        <tissue evidence="2">Blood</tissue>
    </source>
</reference>
<dbReference type="PANTHER" id="PTHR19446">
    <property type="entry name" value="REVERSE TRANSCRIPTASES"/>
    <property type="match status" value="1"/>
</dbReference>
<evidence type="ECO:0000313" key="3">
    <source>
        <dbReference type="Proteomes" id="UP001529510"/>
    </source>
</evidence>
<feature type="signal peptide" evidence="1">
    <location>
        <begin position="1"/>
        <end position="20"/>
    </location>
</feature>
<accession>A0ABD0MKT5</accession>
<keyword evidence="1" id="KW-0732">Signal</keyword>
<protein>
    <recommendedName>
        <fullName evidence="4">Reverse transcriptase domain-containing protein</fullName>
    </recommendedName>
</protein>
<organism evidence="2 3">
    <name type="scientific">Cirrhinus mrigala</name>
    <name type="common">Mrigala</name>
    <dbReference type="NCBI Taxonomy" id="683832"/>
    <lineage>
        <taxon>Eukaryota</taxon>
        <taxon>Metazoa</taxon>
        <taxon>Chordata</taxon>
        <taxon>Craniata</taxon>
        <taxon>Vertebrata</taxon>
        <taxon>Euteleostomi</taxon>
        <taxon>Actinopterygii</taxon>
        <taxon>Neopterygii</taxon>
        <taxon>Teleostei</taxon>
        <taxon>Ostariophysi</taxon>
        <taxon>Cypriniformes</taxon>
        <taxon>Cyprinidae</taxon>
        <taxon>Labeoninae</taxon>
        <taxon>Labeonini</taxon>
        <taxon>Cirrhinus</taxon>
    </lineage>
</organism>
<evidence type="ECO:0000313" key="2">
    <source>
        <dbReference type="EMBL" id="KAL0150692.1"/>
    </source>
</evidence>
<sequence length="416" mass="47923">MALIPPVLFLLGLLVQWTFHREINFTCISQKWRSSLCDAKVYTGADIGSDHFLSGRISKLSSVTKGSPYQRNEKFKDPSTADAFTLELRNHTTTIYHHRVWKEHWIQDRSWKLIDERKTAKLKRDQLKTVDEKEEGSRRYARLDRLVKKSCRKDKKEWLEHKSPEAQEAADQNDSKTLYRIVHEKSNSSVLFKDKNGKLLIAQDEQNKQWIEHFQETFNQPDPTTTYDLDVEDAQDELQVNTGDITIEEVKIAIKSLKNNKAAGLDEITVEILKYGGLPMAEKLTSCSEHIFVPRNVSEQCVEYRNPLAINFVDFKKAFDSIHCECLWRILLLYGVPETFVTIFKGLYLCSNCCVKNGNKAEGESLKLSTHQYEPRMGLLSDDVLRPTNAVFGSKPQLISLENTISVVIYTTVYSY</sequence>
<evidence type="ECO:0000256" key="1">
    <source>
        <dbReference type="SAM" id="SignalP"/>
    </source>
</evidence>